<accession>A0AA35UXF8</accession>
<feature type="region of interest" description="Disordered" evidence="1">
    <location>
        <begin position="40"/>
        <end position="64"/>
    </location>
</feature>
<keyword evidence="2" id="KW-0732">Signal</keyword>
<dbReference type="Proteomes" id="UP001177003">
    <property type="component" value="Chromosome 0"/>
</dbReference>
<dbReference type="EMBL" id="OX465086">
    <property type="protein sequence ID" value="CAI9262626.1"/>
    <property type="molecule type" value="Genomic_DNA"/>
</dbReference>
<feature type="signal peptide" evidence="2">
    <location>
        <begin position="1"/>
        <end position="26"/>
    </location>
</feature>
<evidence type="ECO:0000313" key="3">
    <source>
        <dbReference type="EMBL" id="CAI9262626.1"/>
    </source>
</evidence>
<reference evidence="3" key="1">
    <citation type="submission" date="2023-04" db="EMBL/GenBank/DDBJ databases">
        <authorList>
            <person name="Vijverberg K."/>
            <person name="Xiong W."/>
            <person name="Schranz E."/>
        </authorList>
    </citation>
    <scope>NUCLEOTIDE SEQUENCE</scope>
</reference>
<evidence type="ECO:0008006" key="5">
    <source>
        <dbReference type="Google" id="ProtNLM"/>
    </source>
</evidence>
<feature type="compositionally biased region" description="Gly residues" evidence="1">
    <location>
        <begin position="49"/>
        <end position="60"/>
    </location>
</feature>
<evidence type="ECO:0000256" key="1">
    <source>
        <dbReference type="SAM" id="MobiDB-lite"/>
    </source>
</evidence>
<sequence length="105" mass="11111">MAPRAFLLLTLVFAVVLLITSEVAVATALAENTDSEYKASGREEHIIGGRIGRPGKGVKPGKGSYNPGHKGCTYGCCTRKSYQAKGGCKCCKTVAEAIAYKQTQN</sequence>
<evidence type="ECO:0000256" key="2">
    <source>
        <dbReference type="SAM" id="SignalP"/>
    </source>
</evidence>
<dbReference type="PANTHER" id="PTHR37389:SF41">
    <property type="entry name" value="GLYCINE-RICH PROTEIN 3 SHORT ISOFORM-LIKE"/>
    <property type="match status" value="1"/>
</dbReference>
<organism evidence="3 4">
    <name type="scientific">Lactuca saligna</name>
    <name type="common">Willowleaf lettuce</name>
    <dbReference type="NCBI Taxonomy" id="75948"/>
    <lineage>
        <taxon>Eukaryota</taxon>
        <taxon>Viridiplantae</taxon>
        <taxon>Streptophyta</taxon>
        <taxon>Embryophyta</taxon>
        <taxon>Tracheophyta</taxon>
        <taxon>Spermatophyta</taxon>
        <taxon>Magnoliopsida</taxon>
        <taxon>eudicotyledons</taxon>
        <taxon>Gunneridae</taxon>
        <taxon>Pentapetalae</taxon>
        <taxon>asterids</taxon>
        <taxon>campanulids</taxon>
        <taxon>Asterales</taxon>
        <taxon>Asteraceae</taxon>
        <taxon>Cichorioideae</taxon>
        <taxon>Cichorieae</taxon>
        <taxon>Lactucinae</taxon>
        <taxon>Lactuca</taxon>
    </lineage>
</organism>
<keyword evidence="4" id="KW-1185">Reference proteome</keyword>
<name>A0AA35UXF8_LACSI</name>
<feature type="chain" id="PRO_5041433131" description="Glycine-rich protein" evidence="2">
    <location>
        <begin position="27"/>
        <end position="105"/>
    </location>
</feature>
<protein>
    <recommendedName>
        <fullName evidence="5">Glycine-rich protein</fullName>
    </recommendedName>
</protein>
<dbReference type="Pfam" id="PF07172">
    <property type="entry name" value="GRP"/>
    <property type="match status" value="1"/>
</dbReference>
<evidence type="ECO:0000313" key="4">
    <source>
        <dbReference type="Proteomes" id="UP001177003"/>
    </source>
</evidence>
<proteinExistence type="predicted"/>
<gene>
    <name evidence="3" type="ORF">LSALG_LOCUS3357</name>
</gene>
<dbReference type="PANTHER" id="PTHR37389">
    <property type="entry name" value="NODULIN-24"/>
    <property type="match status" value="1"/>
</dbReference>
<dbReference type="AlphaFoldDB" id="A0AA35UXF8"/>
<dbReference type="InterPro" id="IPR010800">
    <property type="entry name" value="GRP"/>
</dbReference>